<dbReference type="Gene3D" id="3.30.9.10">
    <property type="entry name" value="D-Amino Acid Oxidase, subunit A, domain 2"/>
    <property type="match status" value="1"/>
</dbReference>
<evidence type="ECO:0000313" key="6">
    <source>
        <dbReference type="Proteomes" id="UP000076881"/>
    </source>
</evidence>
<evidence type="ECO:0000256" key="2">
    <source>
        <dbReference type="ARBA" id="ARBA00022827"/>
    </source>
</evidence>
<dbReference type="Gene3D" id="3.50.50.60">
    <property type="entry name" value="FAD/NAD(P)-binding domain"/>
    <property type="match status" value="1"/>
</dbReference>
<dbReference type="InterPro" id="IPR036188">
    <property type="entry name" value="FAD/NAD-bd_sf"/>
</dbReference>
<name>A0A168F9F4_CORDF</name>
<protein>
    <submittedName>
        <fullName evidence="5">C6 zinc finger domain protein</fullName>
    </submittedName>
</protein>
<keyword evidence="6" id="KW-1185">Reference proteome</keyword>
<dbReference type="AlphaFoldDB" id="A0A168F9F4"/>
<evidence type="ECO:0000313" key="5">
    <source>
        <dbReference type="EMBL" id="OAA74850.1"/>
    </source>
</evidence>
<keyword evidence="2" id="KW-0274">FAD</keyword>
<gene>
    <name evidence="5" type="ORF">LEL_06838</name>
</gene>
<dbReference type="OrthoDB" id="655030at2759"/>
<proteinExistence type="predicted"/>
<reference evidence="5 6" key="1">
    <citation type="journal article" date="2016" name="Genome Biol. Evol.">
        <title>Divergent and convergent evolution of fungal pathogenicity.</title>
        <authorList>
            <person name="Shang Y."/>
            <person name="Xiao G."/>
            <person name="Zheng P."/>
            <person name="Cen K."/>
            <person name="Zhan S."/>
            <person name="Wang C."/>
        </authorList>
    </citation>
    <scope>NUCLEOTIDE SEQUENCE [LARGE SCALE GENOMIC DNA]</scope>
    <source>
        <strain evidence="5 6">RCEF 1005</strain>
    </source>
</reference>
<feature type="domain" description="FAD-binding" evidence="4">
    <location>
        <begin position="2"/>
        <end position="365"/>
    </location>
</feature>
<organism evidence="5 6">
    <name type="scientific">Akanthomyces lecanii RCEF 1005</name>
    <dbReference type="NCBI Taxonomy" id="1081108"/>
    <lineage>
        <taxon>Eukaryota</taxon>
        <taxon>Fungi</taxon>
        <taxon>Dikarya</taxon>
        <taxon>Ascomycota</taxon>
        <taxon>Pezizomycotina</taxon>
        <taxon>Sordariomycetes</taxon>
        <taxon>Hypocreomycetidae</taxon>
        <taxon>Hypocreales</taxon>
        <taxon>Cordycipitaceae</taxon>
        <taxon>Akanthomyces</taxon>
        <taxon>Cordyceps confragosa</taxon>
    </lineage>
</organism>
<dbReference type="GO" id="GO:0071949">
    <property type="term" value="F:FAD binding"/>
    <property type="evidence" value="ECO:0007669"/>
    <property type="project" value="InterPro"/>
</dbReference>
<keyword evidence="3" id="KW-0560">Oxidoreductase</keyword>
<dbReference type="InterPro" id="IPR051704">
    <property type="entry name" value="FAD_aromatic-hydroxylase"/>
</dbReference>
<dbReference type="GO" id="GO:0016491">
    <property type="term" value="F:oxidoreductase activity"/>
    <property type="evidence" value="ECO:0007669"/>
    <property type="project" value="UniProtKB-KW"/>
</dbReference>
<evidence type="ECO:0000259" key="4">
    <source>
        <dbReference type="Pfam" id="PF01494"/>
    </source>
</evidence>
<dbReference type="PANTHER" id="PTHR46865">
    <property type="entry name" value="OXIDOREDUCTASE-RELATED"/>
    <property type="match status" value="1"/>
</dbReference>
<dbReference type="EMBL" id="AZHF01000005">
    <property type="protein sequence ID" value="OAA74850.1"/>
    <property type="molecule type" value="Genomic_DNA"/>
</dbReference>
<dbReference type="Proteomes" id="UP000076881">
    <property type="component" value="Unassembled WGS sequence"/>
</dbReference>
<keyword evidence="1" id="KW-0285">Flavoprotein</keyword>
<comment type="caution">
    <text evidence="5">The sequence shown here is derived from an EMBL/GenBank/DDBJ whole genome shotgun (WGS) entry which is preliminary data.</text>
</comment>
<dbReference type="InterPro" id="IPR002938">
    <property type="entry name" value="FAD-bd"/>
</dbReference>
<dbReference type="PRINTS" id="PR00420">
    <property type="entry name" value="RNGMNOXGNASE"/>
</dbReference>
<accession>A0A168F9F4</accession>
<dbReference type="SUPFAM" id="SSF51905">
    <property type="entry name" value="FAD/NAD(P)-binding domain"/>
    <property type="match status" value="1"/>
</dbReference>
<sequence length="429" mass="46832">MKVLISGAGISGTALAFWLSKLRFDVTVVERFPSLRTNGLQLDLRGHGIEVLRLMGLDAAFKAKAAPEQGLQFVDSSGRRLAYLAANTSGEGKQNFTSEYEIMRGELCRLFHDASLAGGGNVKYLFGTSIKDLQDSNSNNGDEGITVTFSDDHVETFDLVVGADGQWSRTRRMMLNSTASPDPPLHLLPGMYAGYFTTPIPKQPDEGFDSTVYLASRRRSVMTRRSDPDFLQVYMACSADAAATMTARRGDTKAEKAAFTASYRGAGWRVPELVEGMNASDDFYCERIGLVKLDAWSRGRMVLVGDAAYCPSVLTGMGTTCGVVGAYVLAGELSRLDSSDDGFAHPSLDDALEAYENKFRPFMDQVQKGVGEETIISRMMMPSSEFGISVLQLCLRVVTLLGIRLSSSSFMKEGVTWEMPQYKALASKD</sequence>
<evidence type="ECO:0000256" key="3">
    <source>
        <dbReference type="ARBA" id="ARBA00023002"/>
    </source>
</evidence>
<evidence type="ECO:0000256" key="1">
    <source>
        <dbReference type="ARBA" id="ARBA00022630"/>
    </source>
</evidence>
<dbReference type="STRING" id="1081108.A0A168F9F4"/>
<dbReference type="Pfam" id="PF01494">
    <property type="entry name" value="FAD_binding_3"/>
    <property type="match status" value="1"/>
</dbReference>
<dbReference type="PANTHER" id="PTHR46865:SF7">
    <property type="entry name" value="MONOOXYGENASE, PUTATIVE (AFU_ORTHOLOGUE AFUA_8G07040)-RELATED"/>
    <property type="match status" value="1"/>
</dbReference>